<sequence>VLWVDWQAEMCFSCSGTTDTTPKTLYCLFLVDLTVPVSTQEASGGYGKQTANCEQTQFPAYLHRSPQTFPARVIFISVAKSNLCDPGLGMGLMRE</sequence>
<evidence type="ECO:0000313" key="2">
    <source>
        <dbReference type="Proteomes" id="UP001476798"/>
    </source>
</evidence>
<organism evidence="1 2">
    <name type="scientific">Goodea atripinnis</name>
    <dbReference type="NCBI Taxonomy" id="208336"/>
    <lineage>
        <taxon>Eukaryota</taxon>
        <taxon>Metazoa</taxon>
        <taxon>Chordata</taxon>
        <taxon>Craniata</taxon>
        <taxon>Vertebrata</taxon>
        <taxon>Euteleostomi</taxon>
        <taxon>Actinopterygii</taxon>
        <taxon>Neopterygii</taxon>
        <taxon>Teleostei</taxon>
        <taxon>Neoteleostei</taxon>
        <taxon>Acanthomorphata</taxon>
        <taxon>Ovalentaria</taxon>
        <taxon>Atherinomorphae</taxon>
        <taxon>Cyprinodontiformes</taxon>
        <taxon>Goodeidae</taxon>
        <taxon>Goodea</taxon>
    </lineage>
</organism>
<feature type="non-terminal residue" evidence="1">
    <location>
        <position position="1"/>
    </location>
</feature>
<keyword evidence="2" id="KW-1185">Reference proteome</keyword>
<evidence type="ECO:0000313" key="1">
    <source>
        <dbReference type="EMBL" id="MEQ2159077.1"/>
    </source>
</evidence>
<proteinExistence type="predicted"/>
<accession>A0ABV0MIZ5</accession>
<name>A0ABV0MIZ5_9TELE</name>
<protein>
    <submittedName>
        <fullName evidence="1">Uncharacterized protein</fullName>
    </submittedName>
</protein>
<gene>
    <name evidence="1" type="ORF">GOODEAATRI_018860</name>
</gene>
<reference evidence="1 2" key="1">
    <citation type="submission" date="2021-06" db="EMBL/GenBank/DDBJ databases">
        <authorList>
            <person name="Palmer J.M."/>
        </authorList>
    </citation>
    <scope>NUCLEOTIDE SEQUENCE [LARGE SCALE GENOMIC DNA]</scope>
    <source>
        <strain evidence="1 2">GA_2019</strain>
        <tissue evidence="1">Muscle</tissue>
    </source>
</reference>
<dbReference type="EMBL" id="JAHRIO010001633">
    <property type="protein sequence ID" value="MEQ2159077.1"/>
    <property type="molecule type" value="Genomic_DNA"/>
</dbReference>
<dbReference type="Proteomes" id="UP001476798">
    <property type="component" value="Unassembled WGS sequence"/>
</dbReference>
<comment type="caution">
    <text evidence="1">The sequence shown here is derived from an EMBL/GenBank/DDBJ whole genome shotgun (WGS) entry which is preliminary data.</text>
</comment>